<reference evidence="9 10" key="1">
    <citation type="submission" date="2024-01" db="EMBL/GenBank/DDBJ databases">
        <authorList>
            <person name="Allen C."/>
            <person name="Tagirdzhanova G."/>
        </authorList>
    </citation>
    <scope>NUCLEOTIDE SEQUENCE [LARGE SCALE GENOMIC DNA]</scope>
</reference>
<feature type="transmembrane region" description="Helical" evidence="7">
    <location>
        <begin position="167"/>
        <end position="189"/>
    </location>
</feature>
<evidence type="ECO:0000256" key="5">
    <source>
        <dbReference type="ARBA" id="ARBA00023136"/>
    </source>
</evidence>
<evidence type="ECO:0000256" key="6">
    <source>
        <dbReference type="SAM" id="MobiDB-lite"/>
    </source>
</evidence>
<feature type="transmembrane region" description="Helical" evidence="7">
    <location>
        <begin position="305"/>
        <end position="330"/>
    </location>
</feature>
<protein>
    <recommendedName>
        <fullName evidence="8">Major facilitator superfamily (MFS) profile domain-containing protein</fullName>
    </recommendedName>
</protein>
<feature type="domain" description="Major facilitator superfamily (MFS) profile" evidence="8">
    <location>
        <begin position="75"/>
        <end position="482"/>
    </location>
</feature>
<accession>A0ABP0ALC1</accession>
<feature type="transmembrane region" description="Helical" evidence="7">
    <location>
        <begin position="428"/>
        <end position="448"/>
    </location>
</feature>
<name>A0ABP0ALC1_9PEZI</name>
<evidence type="ECO:0000256" key="7">
    <source>
        <dbReference type="SAM" id="Phobius"/>
    </source>
</evidence>
<comment type="subcellular location">
    <subcellularLocation>
        <location evidence="1">Membrane</location>
        <topology evidence="1">Multi-pass membrane protein</topology>
    </subcellularLocation>
</comment>
<dbReference type="InterPro" id="IPR036259">
    <property type="entry name" value="MFS_trans_sf"/>
</dbReference>
<feature type="transmembrane region" description="Helical" evidence="7">
    <location>
        <begin position="142"/>
        <end position="160"/>
    </location>
</feature>
<keyword evidence="10" id="KW-1185">Reference proteome</keyword>
<organism evidence="9 10">
    <name type="scientific">Sporothrix eucalyptigena</name>
    <dbReference type="NCBI Taxonomy" id="1812306"/>
    <lineage>
        <taxon>Eukaryota</taxon>
        <taxon>Fungi</taxon>
        <taxon>Dikarya</taxon>
        <taxon>Ascomycota</taxon>
        <taxon>Pezizomycotina</taxon>
        <taxon>Sordariomycetes</taxon>
        <taxon>Sordariomycetidae</taxon>
        <taxon>Ophiostomatales</taxon>
        <taxon>Ophiostomataceae</taxon>
        <taxon>Sporothrix</taxon>
    </lineage>
</organism>
<gene>
    <name evidence="9" type="ORF">SEUCBS140593_000233</name>
</gene>
<dbReference type="PANTHER" id="PTHR43791">
    <property type="entry name" value="PERMEASE-RELATED"/>
    <property type="match status" value="1"/>
</dbReference>
<dbReference type="SUPFAM" id="SSF103473">
    <property type="entry name" value="MFS general substrate transporter"/>
    <property type="match status" value="1"/>
</dbReference>
<evidence type="ECO:0000313" key="10">
    <source>
        <dbReference type="Proteomes" id="UP001642482"/>
    </source>
</evidence>
<dbReference type="Gene3D" id="1.20.1250.20">
    <property type="entry name" value="MFS general substrate transporter like domains"/>
    <property type="match status" value="2"/>
</dbReference>
<evidence type="ECO:0000256" key="2">
    <source>
        <dbReference type="ARBA" id="ARBA00022448"/>
    </source>
</evidence>
<feature type="compositionally biased region" description="Polar residues" evidence="6">
    <location>
        <begin position="1"/>
        <end position="11"/>
    </location>
</feature>
<evidence type="ECO:0000256" key="1">
    <source>
        <dbReference type="ARBA" id="ARBA00004141"/>
    </source>
</evidence>
<feature type="transmembrane region" description="Helical" evidence="7">
    <location>
        <begin position="342"/>
        <end position="362"/>
    </location>
</feature>
<feature type="transmembrane region" description="Helical" evidence="7">
    <location>
        <begin position="235"/>
        <end position="257"/>
    </location>
</feature>
<evidence type="ECO:0000256" key="3">
    <source>
        <dbReference type="ARBA" id="ARBA00022692"/>
    </source>
</evidence>
<comment type="caution">
    <text evidence="9">The sequence shown here is derived from an EMBL/GenBank/DDBJ whole genome shotgun (WGS) entry which is preliminary data.</text>
</comment>
<dbReference type="Pfam" id="PF07690">
    <property type="entry name" value="MFS_1"/>
    <property type="match status" value="1"/>
</dbReference>
<proteinExistence type="predicted"/>
<keyword evidence="2" id="KW-0813">Transport</keyword>
<evidence type="ECO:0000259" key="8">
    <source>
        <dbReference type="PROSITE" id="PS50850"/>
    </source>
</evidence>
<feature type="region of interest" description="Disordered" evidence="6">
    <location>
        <begin position="1"/>
        <end position="23"/>
    </location>
</feature>
<dbReference type="Proteomes" id="UP001642482">
    <property type="component" value="Unassembled WGS sequence"/>
</dbReference>
<dbReference type="PANTHER" id="PTHR43791:SF21">
    <property type="entry name" value="MAJOR FACILITATOR SUPERFAMILY (MFS) PROFILE DOMAIN-CONTAINING PROTEIN"/>
    <property type="match status" value="1"/>
</dbReference>
<feature type="transmembrane region" description="Helical" evidence="7">
    <location>
        <begin position="71"/>
        <end position="88"/>
    </location>
</feature>
<dbReference type="InterPro" id="IPR020846">
    <property type="entry name" value="MFS_dom"/>
</dbReference>
<sequence length="521" mass="58317">MTNNETIQSAGSPVAPGPDGEKPAAVEQIMSLDMEPALKPINMAEAAFIPIGGLSMSEEERKLDRRVNRKFDFLALPLLVILFVFDGMDKNNIGNAATVNFLQTAHLSKNAINNAASLLFITFVPLQPVSAAFGKWIGVTRWLPFVMLIWGVLTISNAFIKNDAEFYVIRILLGACEAGFFPMCMFYISTLYPRFWLGRRLAIFYGSNTFAGCFSGLIAYAILQWENKPLYSWQYLFIIEGAFTAFFAIVAFCWLPADAGEAWFLTAEEKEWAGMRMVRDTAHANQAARGITKTDVIEVCKDWKIWLIIPGNMCASVIYQAFNVFLPLIVENLGYTSYRANLFTVPIYFVGSIGLIGAAFSSDHFKERTIHLLCALAIVIFGSILVVTLKSNVGRYVALCIMNIGTYTQTPLVNASIMNNTPNPNKRVLIVGFSGLGNVGGVIASQLFRSKYQPTYHIPFYVALALSVIGWLFYFSYRMGMIYQNKKRAKIIANWTPEEIEEENTNNVRLGDQKYTFVYTL</sequence>
<feature type="transmembrane region" description="Helical" evidence="7">
    <location>
        <begin position="460"/>
        <end position="477"/>
    </location>
</feature>
<evidence type="ECO:0000256" key="4">
    <source>
        <dbReference type="ARBA" id="ARBA00022989"/>
    </source>
</evidence>
<feature type="transmembrane region" description="Helical" evidence="7">
    <location>
        <begin position="368"/>
        <end position="389"/>
    </location>
</feature>
<feature type="transmembrane region" description="Helical" evidence="7">
    <location>
        <begin position="201"/>
        <end position="223"/>
    </location>
</feature>
<keyword evidence="5 7" id="KW-0472">Membrane</keyword>
<dbReference type="PROSITE" id="PS50850">
    <property type="entry name" value="MFS"/>
    <property type="match status" value="1"/>
</dbReference>
<dbReference type="InterPro" id="IPR011701">
    <property type="entry name" value="MFS"/>
</dbReference>
<evidence type="ECO:0000313" key="9">
    <source>
        <dbReference type="EMBL" id="CAK7208617.1"/>
    </source>
</evidence>
<keyword evidence="4 7" id="KW-1133">Transmembrane helix</keyword>
<keyword evidence="3 7" id="KW-0812">Transmembrane</keyword>
<dbReference type="EMBL" id="CAWUHD010000001">
    <property type="protein sequence ID" value="CAK7208617.1"/>
    <property type="molecule type" value="Genomic_DNA"/>
</dbReference>